<reference evidence="1" key="1">
    <citation type="submission" date="2022-12" db="EMBL/GenBank/DDBJ databases">
        <authorList>
            <person name="Petersen C."/>
        </authorList>
    </citation>
    <scope>NUCLEOTIDE SEQUENCE</scope>
    <source>
        <strain evidence="1">IBT 30728</strain>
    </source>
</reference>
<name>A0A9X0BXA5_9EURO</name>
<evidence type="ECO:0000313" key="2">
    <source>
        <dbReference type="Proteomes" id="UP001148312"/>
    </source>
</evidence>
<protein>
    <submittedName>
        <fullName evidence="1">Uncharacterized protein</fullName>
    </submittedName>
</protein>
<keyword evidence="2" id="KW-1185">Reference proteome</keyword>
<proteinExistence type="predicted"/>
<organism evidence="1 2">
    <name type="scientific">Penicillium diatomitis</name>
    <dbReference type="NCBI Taxonomy" id="2819901"/>
    <lineage>
        <taxon>Eukaryota</taxon>
        <taxon>Fungi</taxon>
        <taxon>Dikarya</taxon>
        <taxon>Ascomycota</taxon>
        <taxon>Pezizomycotina</taxon>
        <taxon>Eurotiomycetes</taxon>
        <taxon>Eurotiomycetidae</taxon>
        <taxon>Eurotiales</taxon>
        <taxon>Aspergillaceae</taxon>
        <taxon>Penicillium</taxon>
    </lineage>
</organism>
<reference evidence="1" key="2">
    <citation type="journal article" date="2023" name="IMA Fungus">
        <title>Comparative genomic study of the Penicillium genus elucidates a diverse pangenome and 15 lateral gene transfer events.</title>
        <authorList>
            <person name="Petersen C."/>
            <person name="Sorensen T."/>
            <person name="Nielsen M.R."/>
            <person name="Sondergaard T.E."/>
            <person name="Sorensen J.L."/>
            <person name="Fitzpatrick D.A."/>
            <person name="Frisvad J.C."/>
            <person name="Nielsen K.L."/>
        </authorList>
    </citation>
    <scope>NUCLEOTIDE SEQUENCE</scope>
    <source>
        <strain evidence="1">IBT 30728</strain>
    </source>
</reference>
<accession>A0A9X0BXA5</accession>
<dbReference type="EMBL" id="JAPWDQ010000004">
    <property type="protein sequence ID" value="KAJ5488561.1"/>
    <property type="molecule type" value="Genomic_DNA"/>
</dbReference>
<gene>
    <name evidence="1" type="ORF">N7539_003451</name>
</gene>
<evidence type="ECO:0000313" key="1">
    <source>
        <dbReference type="EMBL" id="KAJ5488561.1"/>
    </source>
</evidence>
<dbReference type="GeneID" id="81623302"/>
<comment type="caution">
    <text evidence="1">The sequence shown here is derived from an EMBL/GenBank/DDBJ whole genome shotgun (WGS) entry which is preliminary data.</text>
</comment>
<dbReference type="AlphaFoldDB" id="A0A9X0BXA5"/>
<dbReference type="Proteomes" id="UP001148312">
    <property type="component" value="Unassembled WGS sequence"/>
</dbReference>
<sequence length="79" mass="8954">MEMEMEIARWKKTRPGGALTYPKKEGKMDGEKEEIGIRRKVTDDSTGELSVERKLRGAKYSQIRCRAPPAVILGFEGEL</sequence>
<dbReference type="RefSeq" id="XP_056790594.1">
    <property type="nucleotide sequence ID" value="XM_056933053.1"/>
</dbReference>